<evidence type="ECO:0000313" key="3">
    <source>
        <dbReference type="Proteomes" id="UP000289886"/>
    </source>
</evidence>
<dbReference type="Proteomes" id="UP000289886">
    <property type="component" value="Unassembled WGS sequence"/>
</dbReference>
<evidence type="ECO:0000313" key="2">
    <source>
        <dbReference type="EMBL" id="RXM94963.1"/>
    </source>
</evidence>
<comment type="caution">
    <text evidence="2">The sequence shown here is derived from an EMBL/GenBank/DDBJ whole genome shotgun (WGS) entry which is preliminary data.</text>
</comment>
<gene>
    <name evidence="2" type="ORF">EOD39_17407</name>
</gene>
<reference evidence="2 3" key="1">
    <citation type="submission" date="2019-01" db="EMBL/GenBank/DDBJ databases">
        <title>Draft Genome and Complete Hox-Cluster Characterization of the Sterlet Sturgeon (Acipenser ruthenus).</title>
        <authorList>
            <person name="Wei Q."/>
        </authorList>
    </citation>
    <scope>NUCLEOTIDE SEQUENCE [LARGE SCALE GENOMIC DNA]</scope>
    <source>
        <strain evidence="2">WHYD16114868_AA</strain>
        <tissue evidence="2">Blood</tissue>
    </source>
</reference>
<proteinExistence type="predicted"/>
<dbReference type="Gene3D" id="1.10.533.10">
    <property type="entry name" value="Death Domain, Fas"/>
    <property type="match status" value="1"/>
</dbReference>
<dbReference type="SUPFAM" id="SSF47986">
    <property type="entry name" value="DEATH domain"/>
    <property type="match status" value="1"/>
</dbReference>
<feature type="domain" description="Pyrin" evidence="1">
    <location>
        <begin position="1"/>
        <end position="60"/>
    </location>
</feature>
<organism evidence="2 3">
    <name type="scientific">Acipenser ruthenus</name>
    <name type="common">Sterlet sturgeon</name>
    <dbReference type="NCBI Taxonomy" id="7906"/>
    <lineage>
        <taxon>Eukaryota</taxon>
        <taxon>Metazoa</taxon>
        <taxon>Chordata</taxon>
        <taxon>Craniata</taxon>
        <taxon>Vertebrata</taxon>
        <taxon>Euteleostomi</taxon>
        <taxon>Actinopterygii</taxon>
        <taxon>Chondrostei</taxon>
        <taxon>Acipenseriformes</taxon>
        <taxon>Acipenseridae</taxon>
        <taxon>Acipenser</taxon>
    </lineage>
</organism>
<dbReference type="SMART" id="SM01289">
    <property type="entry name" value="PYRIN"/>
    <property type="match status" value="1"/>
</dbReference>
<sequence length="95" mass="11010">MGDKEEVLISILDELIDEELKRFKFSLESIEKKYSCQHIPRSKLEHAQVTDIVSLLIDHYSDHTINVVKDALIHIKKRCLADQLLKKAETGMYSI</sequence>
<dbReference type="PROSITE" id="PS50824">
    <property type="entry name" value="DAPIN"/>
    <property type="match status" value="1"/>
</dbReference>
<dbReference type="InterPro" id="IPR011029">
    <property type="entry name" value="DEATH-like_dom_sf"/>
</dbReference>
<accession>A0A444V3H5</accession>
<evidence type="ECO:0000259" key="1">
    <source>
        <dbReference type="PROSITE" id="PS50824"/>
    </source>
</evidence>
<keyword evidence="3" id="KW-1185">Reference proteome</keyword>
<name>A0A444V3H5_ACIRT</name>
<dbReference type="AlphaFoldDB" id="A0A444V3H5"/>
<dbReference type="InterPro" id="IPR004020">
    <property type="entry name" value="DAPIN"/>
</dbReference>
<dbReference type="Pfam" id="PF02758">
    <property type="entry name" value="PYRIN"/>
    <property type="match status" value="1"/>
</dbReference>
<protein>
    <submittedName>
        <fullName evidence="2">Pyrin</fullName>
    </submittedName>
</protein>
<dbReference type="EMBL" id="SCEB01002805">
    <property type="protein sequence ID" value="RXM94963.1"/>
    <property type="molecule type" value="Genomic_DNA"/>
</dbReference>